<dbReference type="AlphaFoldDB" id="H6NHA0"/>
<protein>
    <submittedName>
        <fullName evidence="1">Uncharacterized protein</fullName>
    </submittedName>
</protein>
<dbReference type="HOGENOM" id="CLU_2001590_0_0_9"/>
<dbReference type="Proteomes" id="UP000007523">
    <property type="component" value="Chromosome"/>
</dbReference>
<reference evidence="1 2" key="1">
    <citation type="journal article" date="2012" name="J. Bacteriol.">
        <title>Complete Genome Sequence of Paenibacillus mucilaginosus 3016, a Bacterium Functional as Microbial Fertilizer.</title>
        <authorList>
            <person name="Ma M."/>
            <person name="Wang Z."/>
            <person name="Li L."/>
            <person name="Jiang X."/>
            <person name="Guan D."/>
            <person name="Cao F."/>
            <person name="Chen H."/>
            <person name="Wang X."/>
            <person name="Shen D."/>
            <person name="Du B."/>
            <person name="Li J."/>
        </authorList>
    </citation>
    <scope>NUCLEOTIDE SEQUENCE [LARGE SCALE GENOMIC DNA]</scope>
    <source>
        <strain evidence="1 2">3016</strain>
    </source>
</reference>
<evidence type="ECO:0000313" key="1">
    <source>
        <dbReference type="EMBL" id="AFC29095.1"/>
    </source>
</evidence>
<dbReference type="EMBL" id="CP003235">
    <property type="protein sequence ID" value="AFC29095.1"/>
    <property type="molecule type" value="Genomic_DNA"/>
</dbReference>
<keyword evidence="2" id="KW-1185">Reference proteome</keyword>
<name>H6NHA0_9BACL</name>
<gene>
    <name evidence="1" type="ORF">PM3016_2207</name>
</gene>
<dbReference type="STRING" id="1116391.PM3016_2207"/>
<sequence length="124" mass="14540">MKEESYNEWPTDEQARWAKMGHFFGKTRSYDVIRWGMVTLANNENGINPRRQPASESAAVFSAEGKRWHNNQGTDAARHLFHSVKRYWGNGFHYVVILIVFVTPNREVKECIFLDSLWIEMNYG</sequence>
<dbReference type="KEGG" id="pmq:PM3016_2207"/>
<organism evidence="1 2">
    <name type="scientific">Paenibacillus mucilaginosus 3016</name>
    <dbReference type="NCBI Taxonomy" id="1116391"/>
    <lineage>
        <taxon>Bacteria</taxon>
        <taxon>Bacillati</taxon>
        <taxon>Bacillota</taxon>
        <taxon>Bacilli</taxon>
        <taxon>Bacillales</taxon>
        <taxon>Paenibacillaceae</taxon>
        <taxon>Paenibacillus</taxon>
    </lineage>
</organism>
<evidence type="ECO:0000313" key="2">
    <source>
        <dbReference type="Proteomes" id="UP000007523"/>
    </source>
</evidence>
<dbReference type="RefSeq" id="WP_014369497.1">
    <property type="nucleotide sequence ID" value="NC_016935.1"/>
</dbReference>
<accession>H6NHA0</accession>
<proteinExistence type="predicted"/>